<sequence length="490" mass="56367">MMSEQRNIQRLHPVSIVVNLIKTIKSMIIPLVIILVGRGFEYSLNPTNENYYSTLIFIGVGLLIIISVISLAIIRWRKFVYWFEDGELRVEYGLVITKKRYIPFERIQSLNYKESIFHRPLKLVSVTVETASDQKDAEAELTAVSRQQAEEIEYQMEIAKQQTIENNKEPLTENQIEKTVIYKVSNKELILLASTSSSMGILFSAIAAIATQFNEIIPYEEIYGEMQNLIKFGVLFIVLIVLAVVLVSWFVAIAISYFANYGFQVIEEDNKLFISKGLLEKKRLTVPMNRIQGITIIENPIRQIFGYCRVVLISAGGSGESNEDKTVLLPFVKKSTAIKVLAQLFPQYNLQQNYIKAPRKSLLRYLLKPQYYFAIPIVLCSIYFYPIGLFSCVVIPPVLLLTYWQYKTAAFSINGYQLTMIYRLFSKHTFITEKKRIQSITQKQSFFAERKDIASAVVHVMSGNSGEQAYAKHFDLHEIEEIMAWYKPNH</sequence>
<dbReference type="EMBL" id="QFVR01000014">
    <property type="protein sequence ID" value="PWI24894.1"/>
    <property type="molecule type" value="Genomic_DNA"/>
</dbReference>
<evidence type="ECO:0000259" key="2">
    <source>
        <dbReference type="Pfam" id="PF03703"/>
    </source>
</evidence>
<feature type="transmembrane region" description="Helical" evidence="1">
    <location>
        <begin position="404"/>
        <end position="425"/>
    </location>
</feature>
<feature type="transmembrane region" description="Helical" evidence="1">
    <location>
        <begin position="52"/>
        <end position="74"/>
    </location>
</feature>
<dbReference type="InterPro" id="IPR014529">
    <property type="entry name" value="UCP026631"/>
</dbReference>
<accession>A0A2U3AK71</accession>
<name>A0A2U3AK71_9BACL</name>
<evidence type="ECO:0000256" key="1">
    <source>
        <dbReference type="SAM" id="Phobius"/>
    </source>
</evidence>
<feature type="transmembrane region" description="Helical" evidence="1">
    <location>
        <begin position="20"/>
        <end position="40"/>
    </location>
</feature>
<evidence type="ECO:0000313" key="4">
    <source>
        <dbReference type="Proteomes" id="UP000245938"/>
    </source>
</evidence>
<feature type="transmembrane region" description="Helical" evidence="1">
    <location>
        <begin position="189"/>
        <end position="210"/>
    </location>
</feature>
<dbReference type="Proteomes" id="UP000245938">
    <property type="component" value="Unassembled WGS sequence"/>
</dbReference>
<keyword evidence="1" id="KW-0472">Membrane</keyword>
<dbReference type="PANTHER" id="PTHR34473">
    <property type="entry name" value="UPF0699 TRANSMEMBRANE PROTEIN YDBS"/>
    <property type="match status" value="1"/>
</dbReference>
<proteinExistence type="predicted"/>
<organism evidence="3 4">
    <name type="scientific">Kurthia sibirica</name>
    <dbReference type="NCBI Taxonomy" id="202750"/>
    <lineage>
        <taxon>Bacteria</taxon>
        <taxon>Bacillati</taxon>
        <taxon>Bacillota</taxon>
        <taxon>Bacilli</taxon>
        <taxon>Bacillales</taxon>
        <taxon>Caryophanaceae</taxon>
        <taxon>Kurthia</taxon>
    </lineage>
</organism>
<feature type="transmembrane region" description="Helical" evidence="1">
    <location>
        <begin position="230"/>
        <end position="258"/>
    </location>
</feature>
<dbReference type="PIRSF" id="PIRSF026631">
    <property type="entry name" value="UCP026631"/>
    <property type="match status" value="1"/>
</dbReference>
<dbReference type="InterPro" id="IPR005182">
    <property type="entry name" value="YdbS-like_PH"/>
</dbReference>
<evidence type="ECO:0000313" key="3">
    <source>
        <dbReference type="EMBL" id="PWI24894.1"/>
    </source>
</evidence>
<reference evidence="3 4" key="1">
    <citation type="submission" date="2018-05" db="EMBL/GenBank/DDBJ databases">
        <title>Kurthia sibirica genome sequence.</title>
        <authorList>
            <person name="Maclea K.S."/>
            <person name="Goen A.E."/>
        </authorList>
    </citation>
    <scope>NUCLEOTIDE SEQUENCE [LARGE SCALE GENOMIC DNA]</scope>
    <source>
        <strain evidence="3 4">ATCC 49154</strain>
    </source>
</reference>
<keyword evidence="4" id="KW-1185">Reference proteome</keyword>
<dbReference type="RefSeq" id="WP_109306437.1">
    <property type="nucleotide sequence ID" value="NZ_BJUF01000005.1"/>
</dbReference>
<dbReference type="PANTHER" id="PTHR34473:SF2">
    <property type="entry name" value="UPF0699 TRANSMEMBRANE PROTEIN YDBT"/>
    <property type="match status" value="1"/>
</dbReference>
<dbReference type="AlphaFoldDB" id="A0A2U3AK71"/>
<feature type="domain" description="YdbS-like PH" evidence="2">
    <location>
        <begin position="76"/>
        <end position="155"/>
    </location>
</feature>
<dbReference type="Pfam" id="PF03703">
    <property type="entry name" value="bPH_2"/>
    <property type="match status" value="3"/>
</dbReference>
<dbReference type="OrthoDB" id="2195155at2"/>
<feature type="domain" description="YdbS-like PH" evidence="2">
    <location>
        <begin position="265"/>
        <end position="343"/>
    </location>
</feature>
<gene>
    <name evidence="3" type="ORF">DEX24_10795</name>
</gene>
<comment type="caution">
    <text evidence="3">The sequence shown here is derived from an EMBL/GenBank/DDBJ whole genome shotgun (WGS) entry which is preliminary data.</text>
</comment>
<feature type="transmembrane region" description="Helical" evidence="1">
    <location>
        <begin position="371"/>
        <end position="398"/>
    </location>
</feature>
<protein>
    <recommendedName>
        <fullName evidence="2">YdbS-like PH domain-containing protein</fullName>
    </recommendedName>
</protein>
<keyword evidence="1" id="KW-0812">Transmembrane</keyword>
<keyword evidence="1" id="KW-1133">Transmembrane helix</keyword>
<feature type="domain" description="YdbS-like PH" evidence="2">
    <location>
        <begin position="406"/>
        <end position="486"/>
    </location>
</feature>